<dbReference type="PANTHER" id="PTHR11012">
    <property type="entry name" value="PROTEIN KINASE-LIKE DOMAIN-CONTAINING"/>
    <property type="match status" value="1"/>
</dbReference>
<sequence>MNDKLTAKILSVLPAQKVTNIELIQPLWSHYGELIRVHLEGCSYSSVIVKHIRFPEQNLHPKGWHSQLSHSRKLFSYQVEVNWYKHFSQLCADNCAVPQCLYVEQSASGVLLILQDLATCGFSALVKTPNETSIKACLRWLGHFHGQFMHHSADGLWPIGTYWHLNTRPDELVALDDKALKNAAEQLDNKLNQCQFQTLVHGDAKLANFCFSDDHQQAAAVDFQYIGQGCGMKDIAYFLSSVLPFELTYQQLELQVEQYLNYYFDQLKLGVNQYHPEINADELVKSWRSLYEIAWADFHRFLKGWSPEHHKINAYSETLTVKALAILN</sequence>
<feature type="domain" description="CHK kinase-like" evidence="1">
    <location>
        <begin position="112"/>
        <end position="269"/>
    </location>
</feature>
<evidence type="ECO:0000313" key="3">
    <source>
        <dbReference type="Proteomes" id="UP001139333"/>
    </source>
</evidence>
<dbReference type="Pfam" id="PF02958">
    <property type="entry name" value="EcKL"/>
    <property type="match status" value="1"/>
</dbReference>
<dbReference type="InterPro" id="IPR004119">
    <property type="entry name" value="EcKL"/>
</dbReference>
<proteinExistence type="predicted"/>
<name>A0A9X1ZJS7_9GAMM</name>
<dbReference type="InterPro" id="IPR015897">
    <property type="entry name" value="CHK_kinase-like"/>
</dbReference>
<comment type="caution">
    <text evidence="2">The sequence shown here is derived from an EMBL/GenBank/DDBJ whole genome shotgun (WGS) entry which is preliminary data.</text>
</comment>
<evidence type="ECO:0000313" key="2">
    <source>
        <dbReference type="EMBL" id="MCL1143684.1"/>
    </source>
</evidence>
<dbReference type="SMART" id="SM00587">
    <property type="entry name" value="CHK"/>
    <property type="match status" value="1"/>
</dbReference>
<dbReference type="SUPFAM" id="SSF56112">
    <property type="entry name" value="Protein kinase-like (PK-like)"/>
    <property type="match status" value="1"/>
</dbReference>
<dbReference type="RefSeq" id="WP_248996358.1">
    <property type="nucleotide sequence ID" value="NZ_JAKIKP010000011.1"/>
</dbReference>
<reference evidence="2" key="1">
    <citation type="submission" date="2022-01" db="EMBL/GenBank/DDBJ databases">
        <title>Whole genome-based taxonomy of the Shewanellaceae.</title>
        <authorList>
            <person name="Martin-Rodriguez A.J."/>
        </authorList>
    </citation>
    <scope>NUCLEOTIDE SEQUENCE</scope>
    <source>
        <strain evidence="2">DSM 16422</strain>
    </source>
</reference>
<dbReference type="Proteomes" id="UP001139333">
    <property type="component" value="Unassembled WGS sequence"/>
</dbReference>
<dbReference type="Gene3D" id="3.90.1200.10">
    <property type="match status" value="1"/>
</dbReference>
<dbReference type="PANTHER" id="PTHR11012:SF30">
    <property type="entry name" value="PROTEIN KINASE-LIKE DOMAIN-CONTAINING"/>
    <property type="match status" value="1"/>
</dbReference>
<evidence type="ECO:0000259" key="1">
    <source>
        <dbReference type="SMART" id="SM00587"/>
    </source>
</evidence>
<dbReference type="EMBL" id="JAKIKP010000011">
    <property type="protein sequence ID" value="MCL1143684.1"/>
    <property type="molecule type" value="Genomic_DNA"/>
</dbReference>
<gene>
    <name evidence="2" type="ORF">L2672_13460</name>
</gene>
<protein>
    <submittedName>
        <fullName evidence="2">Ecdysteroid 22-kinase family protein</fullName>
    </submittedName>
</protein>
<organism evidence="2 3">
    <name type="scientific">Shewanella gaetbuli</name>
    <dbReference type="NCBI Taxonomy" id="220752"/>
    <lineage>
        <taxon>Bacteria</taxon>
        <taxon>Pseudomonadati</taxon>
        <taxon>Pseudomonadota</taxon>
        <taxon>Gammaproteobacteria</taxon>
        <taxon>Alteromonadales</taxon>
        <taxon>Shewanellaceae</taxon>
        <taxon>Shewanella</taxon>
    </lineage>
</organism>
<dbReference type="InterPro" id="IPR011009">
    <property type="entry name" value="Kinase-like_dom_sf"/>
</dbReference>
<keyword evidence="3" id="KW-1185">Reference proteome</keyword>
<accession>A0A9X1ZJS7</accession>
<dbReference type="AlphaFoldDB" id="A0A9X1ZJS7"/>